<evidence type="ECO:0000259" key="2">
    <source>
        <dbReference type="PROSITE" id="PS51384"/>
    </source>
</evidence>
<dbReference type="Gene3D" id="3.40.50.80">
    <property type="entry name" value="Nucleotide-binding domain of ferredoxin-NADP reductase (FNR) module"/>
    <property type="match status" value="1"/>
</dbReference>
<dbReference type="PANTHER" id="PTHR47354">
    <property type="entry name" value="NADH OXIDOREDUCTASE HCR"/>
    <property type="match status" value="1"/>
</dbReference>
<dbReference type="EMBL" id="MELK01000024">
    <property type="protein sequence ID" value="OFW58315.1"/>
    <property type="molecule type" value="Genomic_DNA"/>
</dbReference>
<dbReference type="SUPFAM" id="SSF63380">
    <property type="entry name" value="Riboflavin synthase domain-like"/>
    <property type="match status" value="1"/>
</dbReference>
<reference evidence="3 4" key="1">
    <citation type="journal article" date="2016" name="Nat. Commun.">
        <title>Thousands of microbial genomes shed light on interconnected biogeochemical processes in an aquifer system.</title>
        <authorList>
            <person name="Anantharaman K."/>
            <person name="Brown C.T."/>
            <person name="Hug L.A."/>
            <person name="Sharon I."/>
            <person name="Castelle C.J."/>
            <person name="Probst A.J."/>
            <person name="Thomas B.C."/>
            <person name="Singh A."/>
            <person name="Wilkins M.J."/>
            <person name="Karaoz U."/>
            <person name="Brodie E.L."/>
            <person name="Williams K.H."/>
            <person name="Hubbard S.S."/>
            <person name="Banfield J.F."/>
        </authorList>
    </citation>
    <scope>NUCLEOTIDE SEQUENCE [LARGE SCALE GENOMIC DNA]</scope>
</reference>
<sequence>MKAEIKKREEVASETLLVVFDLLGKNVEFKPGQFFFVELIDPPYKDEKGGRHFSFVNSPREKGVITMATRLRDSAFKRSLAEMPLGSEVVIVDGGGDFTLPDEGEKPLVLVAGGIGIAPFISMTRYVIEAGLDYHISLLYSNRDRQSAAFLEELEDRAKNNEHLELILTMTDDPAWEGETRKIDREFISDYVEDPGSNTFFVAGPPAMNKAVLSELVKFGIGKEDVKVSDFAGY</sequence>
<dbReference type="Proteomes" id="UP000177876">
    <property type="component" value="Unassembled WGS sequence"/>
</dbReference>
<gene>
    <name evidence="3" type="ORF">A2Y75_01855</name>
</gene>
<evidence type="ECO:0000256" key="1">
    <source>
        <dbReference type="ARBA" id="ARBA00001974"/>
    </source>
</evidence>
<comment type="caution">
    <text evidence="3">The sequence shown here is derived from an EMBL/GenBank/DDBJ whole genome shotgun (WGS) entry which is preliminary data.</text>
</comment>
<dbReference type="InterPro" id="IPR017927">
    <property type="entry name" value="FAD-bd_FR_type"/>
</dbReference>
<protein>
    <recommendedName>
        <fullName evidence="2">FAD-binding FR-type domain-containing protein</fullName>
    </recommendedName>
</protein>
<name>A0A1F2WNA5_9ACTN</name>
<dbReference type="PANTHER" id="PTHR47354:SF5">
    <property type="entry name" value="PROTEIN RFBI"/>
    <property type="match status" value="1"/>
</dbReference>
<dbReference type="PRINTS" id="PR00410">
    <property type="entry name" value="PHEHYDRXLASE"/>
</dbReference>
<dbReference type="SUPFAM" id="SSF52343">
    <property type="entry name" value="Ferredoxin reductase-like, C-terminal NADP-linked domain"/>
    <property type="match status" value="1"/>
</dbReference>
<dbReference type="CDD" id="cd00322">
    <property type="entry name" value="FNR_like"/>
    <property type="match status" value="1"/>
</dbReference>
<dbReference type="InterPro" id="IPR050415">
    <property type="entry name" value="MRET"/>
</dbReference>
<dbReference type="Pfam" id="PF00175">
    <property type="entry name" value="NAD_binding_1"/>
    <property type="match status" value="1"/>
</dbReference>
<dbReference type="STRING" id="1797197.A2Y75_01855"/>
<evidence type="ECO:0000313" key="4">
    <source>
        <dbReference type="Proteomes" id="UP000177876"/>
    </source>
</evidence>
<organism evidence="3 4">
    <name type="scientific">Candidatus Solincola sediminis</name>
    <dbReference type="NCBI Taxonomy" id="1797199"/>
    <lineage>
        <taxon>Bacteria</taxon>
        <taxon>Bacillati</taxon>
        <taxon>Actinomycetota</taxon>
        <taxon>Candidatus Geothermincolia</taxon>
        <taxon>Candidatus Geothermincolales</taxon>
        <taxon>Candidatus Geothermincolaceae</taxon>
        <taxon>Candidatus Solincola</taxon>
    </lineage>
</organism>
<dbReference type="GO" id="GO:0016491">
    <property type="term" value="F:oxidoreductase activity"/>
    <property type="evidence" value="ECO:0007669"/>
    <property type="project" value="InterPro"/>
</dbReference>
<feature type="domain" description="FAD-binding FR-type" evidence="2">
    <location>
        <begin position="1"/>
        <end position="101"/>
    </location>
</feature>
<accession>A0A1F2WNA5</accession>
<dbReference type="InterPro" id="IPR039261">
    <property type="entry name" value="FNR_nucleotide-bd"/>
</dbReference>
<proteinExistence type="predicted"/>
<comment type="cofactor">
    <cofactor evidence="1">
        <name>FAD</name>
        <dbReference type="ChEBI" id="CHEBI:57692"/>
    </cofactor>
</comment>
<dbReference type="PROSITE" id="PS51384">
    <property type="entry name" value="FAD_FR"/>
    <property type="match status" value="1"/>
</dbReference>
<dbReference type="Gene3D" id="2.40.30.10">
    <property type="entry name" value="Translation factors"/>
    <property type="match status" value="1"/>
</dbReference>
<evidence type="ECO:0000313" key="3">
    <source>
        <dbReference type="EMBL" id="OFW58315.1"/>
    </source>
</evidence>
<dbReference type="AlphaFoldDB" id="A0A1F2WNA5"/>
<dbReference type="InterPro" id="IPR001433">
    <property type="entry name" value="OxRdtase_FAD/NAD-bd"/>
</dbReference>
<dbReference type="InterPro" id="IPR017938">
    <property type="entry name" value="Riboflavin_synthase-like_b-brl"/>
</dbReference>